<evidence type="ECO:0000313" key="3">
    <source>
        <dbReference type="Proteomes" id="UP000765802"/>
    </source>
</evidence>
<dbReference type="Gene3D" id="1.10.606.20">
    <property type="match status" value="1"/>
</dbReference>
<dbReference type="Proteomes" id="UP000765802">
    <property type="component" value="Unassembled WGS sequence"/>
</dbReference>
<comment type="caution">
    <text evidence="2">The sequence shown here is derived from an EMBL/GenBank/DDBJ whole genome shotgun (WGS) entry which is preliminary data.</text>
</comment>
<accession>A0ABR7M7S2</accession>
<dbReference type="PROSITE" id="PS51257">
    <property type="entry name" value="PROKAR_LIPOPROTEIN"/>
    <property type="match status" value="1"/>
</dbReference>
<dbReference type="EMBL" id="MBUA01000012">
    <property type="protein sequence ID" value="MBC6491070.1"/>
    <property type="molecule type" value="Genomic_DNA"/>
</dbReference>
<dbReference type="InterPro" id="IPR052559">
    <property type="entry name" value="V-haloperoxidase"/>
</dbReference>
<dbReference type="PANTHER" id="PTHR34599">
    <property type="entry name" value="PEROXIDASE-RELATED"/>
    <property type="match status" value="1"/>
</dbReference>
<dbReference type="PANTHER" id="PTHR34599:SF2">
    <property type="entry name" value="TRAF-TYPE DOMAIN-CONTAINING PROTEIN"/>
    <property type="match status" value="1"/>
</dbReference>
<sequence>MFLNHSKRKPMKQAKTNKIFIGGILALGMLAGCSKDIDQRSLPAFEPTATEANGGNWKTILLAGPADIIIPAPEAAGSAAYQAELTSIATRQQSITDTDKRIIEKWKSSGIIRWNEIARQLVATYNIPPEANPDGTYPAPNPNNPGAYPKFPFANPPYASRAYAYLHVAMYDALVTTWKYKFTHNRMSPAAQGTGIKALEPIQEGLPSYPSEDAVVAQVGYRLLKVMFPNDTTWLQEQSNEQKMAKQLSGVASPSDIAAGELIANQVAEKVLARYRTDGMGQAAGNPNLWDELKQDAMARGLTLPWESMETPKRPMMLAMFGNVKQFLITTAQRDSLRPEPPPAIGSPEFNEALAEVKRYSNNPSGEVWRIAQLWSDGAATYTPPGHWNEIACNSIVKNKFNELRTARTLALMNMAVFDAGISCWDAKAYYFYPRPSQADPSIKTIGLPNFPSYTSGHSTFSGAASTVLGYIFPDEKAEFERMSLEAAESRIYGAIHYRFDSEAGTRCGNAIGSFAVKKGMADGSN</sequence>
<keyword evidence="3" id="KW-1185">Reference proteome</keyword>
<dbReference type="InterPro" id="IPR036938">
    <property type="entry name" value="PAP2/HPO_sf"/>
</dbReference>
<dbReference type="Pfam" id="PF01569">
    <property type="entry name" value="PAP2"/>
    <property type="match status" value="1"/>
</dbReference>
<name>A0ABR7M7S2_9BACT</name>
<organism evidence="2 3">
    <name type="scientific">Flavihumibacter stibioxidans</name>
    <dbReference type="NCBI Taxonomy" id="1834163"/>
    <lineage>
        <taxon>Bacteria</taxon>
        <taxon>Pseudomonadati</taxon>
        <taxon>Bacteroidota</taxon>
        <taxon>Chitinophagia</taxon>
        <taxon>Chitinophagales</taxon>
        <taxon>Chitinophagaceae</taxon>
        <taxon>Flavihumibacter</taxon>
    </lineage>
</organism>
<dbReference type="CDD" id="cd03398">
    <property type="entry name" value="PAP2_haloperoxidase"/>
    <property type="match status" value="1"/>
</dbReference>
<protein>
    <recommendedName>
        <fullName evidence="1">Phosphatidic acid phosphatase type 2/haloperoxidase domain-containing protein</fullName>
    </recommendedName>
</protein>
<evidence type="ECO:0000259" key="1">
    <source>
        <dbReference type="Pfam" id="PF01569"/>
    </source>
</evidence>
<gene>
    <name evidence="2" type="ORF">BC349_08510</name>
</gene>
<feature type="domain" description="Phosphatidic acid phosphatase type 2/haloperoxidase" evidence="1">
    <location>
        <begin position="420"/>
        <end position="516"/>
    </location>
</feature>
<proteinExistence type="predicted"/>
<dbReference type="InterPro" id="IPR000326">
    <property type="entry name" value="PAP2/HPO"/>
</dbReference>
<dbReference type="SUPFAM" id="SSF48317">
    <property type="entry name" value="Acid phosphatase/Vanadium-dependent haloperoxidase"/>
    <property type="match status" value="1"/>
</dbReference>
<evidence type="ECO:0000313" key="2">
    <source>
        <dbReference type="EMBL" id="MBC6491070.1"/>
    </source>
</evidence>
<reference evidence="2 3" key="1">
    <citation type="submission" date="2016-07" db="EMBL/GenBank/DDBJ databases">
        <title>Genome analysis of Flavihumibacter stibioxidans YS-17.</title>
        <authorList>
            <person name="Shi K."/>
            <person name="Han Y."/>
            <person name="Wang G."/>
        </authorList>
    </citation>
    <scope>NUCLEOTIDE SEQUENCE [LARGE SCALE GENOMIC DNA]</scope>
    <source>
        <strain evidence="2 3">YS-17</strain>
    </source>
</reference>